<dbReference type="Gene3D" id="2.130.10.10">
    <property type="entry name" value="YVTN repeat-like/Quinoprotein amine dehydrogenase"/>
    <property type="match status" value="1"/>
</dbReference>
<dbReference type="Pfam" id="PF00400">
    <property type="entry name" value="WD40"/>
    <property type="match status" value="2"/>
</dbReference>
<dbReference type="InterPro" id="IPR036322">
    <property type="entry name" value="WD40_repeat_dom_sf"/>
</dbReference>
<dbReference type="SMART" id="SM00320">
    <property type="entry name" value="WD40"/>
    <property type="match status" value="2"/>
</dbReference>
<gene>
    <name evidence="5" type="ORF">PISMIDRAFT_658673</name>
</gene>
<protein>
    <recommendedName>
        <fullName evidence="4">Nephrocystin 3-like N-terminal domain-containing protein</fullName>
    </recommendedName>
</protein>
<dbReference type="InterPro" id="IPR001680">
    <property type="entry name" value="WD40_rpt"/>
</dbReference>
<keyword evidence="1 3" id="KW-0853">WD repeat</keyword>
<dbReference type="PANTHER" id="PTHR10039">
    <property type="entry name" value="AMELOGENIN"/>
    <property type="match status" value="1"/>
</dbReference>
<dbReference type="HOGENOM" id="CLU_000288_6_0_1"/>
<dbReference type="PROSITE" id="PS50294">
    <property type="entry name" value="WD_REPEATS_REGION"/>
    <property type="match status" value="1"/>
</dbReference>
<keyword evidence="2" id="KW-0677">Repeat</keyword>
<evidence type="ECO:0000256" key="2">
    <source>
        <dbReference type="ARBA" id="ARBA00022737"/>
    </source>
</evidence>
<proteinExistence type="predicted"/>
<evidence type="ECO:0000256" key="1">
    <source>
        <dbReference type="ARBA" id="ARBA00022574"/>
    </source>
</evidence>
<dbReference type="SUPFAM" id="SSF52540">
    <property type="entry name" value="P-loop containing nucleoside triphosphate hydrolases"/>
    <property type="match status" value="1"/>
</dbReference>
<organism evidence="5 6">
    <name type="scientific">Pisolithus microcarpus 441</name>
    <dbReference type="NCBI Taxonomy" id="765257"/>
    <lineage>
        <taxon>Eukaryota</taxon>
        <taxon>Fungi</taxon>
        <taxon>Dikarya</taxon>
        <taxon>Basidiomycota</taxon>
        <taxon>Agaricomycotina</taxon>
        <taxon>Agaricomycetes</taxon>
        <taxon>Agaricomycetidae</taxon>
        <taxon>Boletales</taxon>
        <taxon>Sclerodermatineae</taxon>
        <taxon>Pisolithaceae</taxon>
        <taxon>Pisolithus</taxon>
    </lineage>
</organism>
<reference evidence="6" key="2">
    <citation type="submission" date="2015-01" db="EMBL/GenBank/DDBJ databases">
        <title>Evolutionary Origins and Diversification of the Mycorrhizal Mutualists.</title>
        <authorList>
            <consortium name="DOE Joint Genome Institute"/>
            <consortium name="Mycorrhizal Genomics Consortium"/>
            <person name="Kohler A."/>
            <person name="Kuo A."/>
            <person name="Nagy L.G."/>
            <person name="Floudas D."/>
            <person name="Copeland A."/>
            <person name="Barry K.W."/>
            <person name="Cichocki N."/>
            <person name="Veneault-Fourrey C."/>
            <person name="LaButti K."/>
            <person name="Lindquist E.A."/>
            <person name="Lipzen A."/>
            <person name="Lundell T."/>
            <person name="Morin E."/>
            <person name="Murat C."/>
            <person name="Riley R."/>
            <person name="Ohm R."/>
            <person name="Sun H."/>
            <person name="Tunlid A."/>
            <person name="Henrissat B."/>
            <person name="Grigoriev I.V."/>
            <person name="Hibbett D.S."/>
            <person name="Martin F."/>
        </authorList>
    </citation>
    <scope>NUCLEOTIDE SEQUENCE [LARGE SCALE GENOMIC DNA]</scope>
    <source>
        <strain evidence="6">441</strain>
    </source>
</reference>
<dbReference type="SUPFAM" id="SSF50978">
    <property type="entry name" value="WD40 repeat-like"/>
    <property type="match status" value="1"/>
</dbReference>
<evidence type="ECO:0000313" key="5">
    <source>
        <dbReference type="EMBL" id="KIK19725.1"/>
    </source>
</evidence>
<dbReference type="EMBL" id="KN833779">
    <property type="protein sequence ID" value="KIK19725.1"/>
    <property type="molecule type" value="Genomic_DNA"/>
</dbReference>
<dbReference type="PROSITE" id="PS00678">
    <property type="entry name" value="WD_REPEATS_1"/>
    <property type="match status" value="1"/>
</dbReference>
<evidence type="ECO:0000259" key="4">
    <source>
        <dbReference type="Pfam" id="PF24883"/>
    </source>
</evidence>
<dbReference type="STRING" id="765257.A0A0C9Y4U5"/>
<reference evidence="5 6" key="1">
    <citation type="submission" date="2014-04" db="EMBL/GenBank/DDBJ databases">
        <authorList>
            <consortium name="DOE Joint Genome Institute"/>
            <person name="Kuo A."/>
            <person name="Kohler A."/>
            <person name="Costa M.D."/>
            <person name="Nagy L.G."/>
            <person name="Floudas D."/>
            <person name="Copeland A."/>
            <person name="Barry K.W."/>
            <person name="Cichocki N."/>
            <person name="Veneault-Fourrey C."/>
            <person name="LaButti K."/>
            <person name="Lindquist E.A."/>
            <person name="Lipzen A."/>
            <person name="Lundell T."/>
            <person name="Morin E."/>
            <person name="Murat C."/>
            <person name="Sun H."/>
            <person name="Tunlid A."/>
            <person name="Henrissat B."/>
            <person name="Grigoriev I.V."/>
            <person name="Hibbett D.S."/>
            <person name="Martin F."/>
            <person name="Nordberg H.P."/>
            <person name="Cantor M.N."/>
            <person name="Hua S.X."/>
        </authorList>
    </citation>
    <scope>NUCLEOTIDE SEQUENCE [LARGE SCALE GENOMIC DNA]</scope>
    <source>
        <strain evidence="5 6">441</strain>
    </source>
</reference>
<dbReference type="InterPro" id="IPR027417">
    <property type="entry name" value="P-loop_NTPase"/>
</dbReference>
<dbReference type="Pfam" id="PF24883">
    <property type="entry name" value="NPHP3_N"/>
    <property type="match status" value="1"/>
</dbReference>
<dbReference type="Proteomes" id="UP000054018">
    <property type="component" value="Unassembled WGS sequence"/>
</dbReference>
<dbReference type="Gene3D" id="3.40.50.300">
    <property type="entry name" value="P-loop containing nucleotide triphosphate hydrolases"/>
    <property type="match status" value="1"/>
</dbReference>
<evidence type="ECO:0000256" key="3">
    <source>
        <dbReference type="PROSITE-ProRule" id="PRU00221"/>
    </source>
</evidence>
<dbReference type="InterPro" id="IPR015943">
    <property type="entry name" value="WD40/YVTN_repeat-like_dom_sf"/>
</dbReference>
<dbReference type="AlphaFoldDB" id="A0A0C9Y4U5"/>
<dbReference type="OrthoDB" id="3267051at2759"/>
<dbReference type="InterPro" id="IPR019775">
    <property type="entry name" value="WD40_repeat_CS"/>
</dbReference>
<name>A0A0C9Y4U5_9AGAM</name>
<evidence type="ECO:0000313" key="6">
    <source>
        <dbReference type="Proteomes" id="UP000054018"/>
    </source>
</evidence>
<feature type="non-terminal residue" evidence="5">
    <location>
        <position position="1"/>
    </location>
</feature>
<keyword evidence="6" id="KW-1185">Reference proteome</keyword>
<dbReference type="PROSITE" id="PS50082">
    <property type="entry name" value="WD_REPEATS_2"/>
    <property type="match status" value="1"/>
</dbReference>
<accession>A0A0C9Y4U5</accession>
<dbReference type="InterPro" id="IPR056884">
    <property type="entry name" value="NPHP3-like_N"/>
</dbReference>
<feature type="repeat" description="WD" evidence="3">
    <location>
        <begin position="788"/>
        <end position="829"/>
    </location>
</feature>
<sequence length="895" mass="98955">PIGQAEPIAVQDAGGDVDAAQQAFKRIVPVPRTGEIAVNTVGQTDMAVTSLQNLSDTYLRPLKAFNNVVTTLASVHPYAQIALGILTAASNLIIAQANLDNAVLQLLEKVSSVYGFLSEDEIIKNIDSMRDPLAKIARVISACAQFIEDYSETTNFWRRLRKNIMLETQTTITNYTNMLDELMQQYRDCQTRDIQITIYRVLEDLNMEGMAYAGGAGLNTMKKCLENTRTEILKDIITWANDASPGVPCILWLHGQAGRGKSAIAHTIASWFKDMGGLGSCFCFARDRQGEHREEKMLTTIARDLAGHFPAFRRALAHALAEDHTLKTTPDSLQQWQKLILEPLSKAKGAIVGNVVVVIDALDESGQDLSRKHIISLLASTEAANLRNLRILLTSRALPDIERALGGAKHIKTMCLDDVPAQSAQRDVNLFVSKELDNLKEIGLMEIQQIVEKSNGLFEWARLACQFLNPDAFGQTVKERFKSLIAIPSGEGKELLDGMYTAILESVVPKSGEPFRRFCSVMRQLLMMLEPLPMPELNHMRSLFPDKGEHYDVAMVLRFMTPVLRGIGDHTSPVQPLHASFYDFLADRSRNEAYFIDTSNHQDLAYASLQVLGRELYFNICGLESSYLSNSQVTDLPERIKKNISPHLSYSCKFWAKHLEVSQFDLSIAASVQVIVESERVLFWLEVLSLTGALGGADGSLTSLVRWLEEHVGYGTTAMSAIDGLRLLQNFFPAITCSTPHLYLSALPLSPYTSFLGRKLMPKFSHLAEVTQGGLKDWPAIQLIGSPLKGHTSFVTSVAFSHDGNRIVSGSRDRTVRVWDAKSGDQIGSPLEGHTPDVTQVEFSPDGNSVISASGISVPTPPTLYPINHGKCPYVSKSMPVTTFNLCLQQLVRFI</sequence>
<dbReference type="PANTHER" id="PTHR10039:SF17">
    <property type="entry name" value="FUNGAL STAND N-TERMINAL GOODBYE DOMAIN-CONTAINING PROTEIN-RELATED"/>
    <property type="match status" value="1"/>
</dbReference>
<feature type="domain" description="Nephrocystin 3-like N-terminal" evidence="4">
    <location>
        <begin position="232"/>
        <end position="396"/>
    </location>
</feature>